<name>A0A147BP44_IXORI</name>
<sequence>MHLRGMQLPCLSPLLCPTPSLGKLISALLQCARSILGVNCRSCLFKKAISFLYLHLILRFENVQATSRP</sequence>
<protein>
    <submittedName>
        <fullName evidence="1">Putative secreted protein</fullName>
    </submittedName>
</protein>
<dbReference type="EMBL" id="GEGO01002881">
    <property type="protein sequence ID" value="JAR92523.1"/>
    <property type="molecule type" value="Transcribed_RNA"/>
</dbReference>
<reference evidence="1" key="1">
    <citation type="journal article" date="2018" name="PLoS Negl. Trop. Dis.">
        <title>Sialome diversity of ticks revealed by RNAseq of single tick salivary glands.</title>
        <authorList>
            <person name="Perner J."/>
            <person name="Kropackova S."/>
            <person name="Kopacek P."/>
            <person name="Ribeiro J.M."/>
        </authorList>
    </citation>
    <scope>NUCLEOTIDE SEQUENCE</scope>
    <source>
        <strain evidence="1">Siblings of single egg batch collected in Ceske Budejovice</strain>
        <tissue evidence="1">Salivary glands</tissue>
    </source>
</reference>
<evidence type="ECO:0000313" key="1">
    <source>
        <dbReference type="EMBL" id="JAR92523.1"/>
    </source>
</evidence>
<proteinExistence type="predicted"/>
<accession>A0A147BP44</accession>
<dbReference type="AlphaFoldDB" id="A0A147BP44"/>
<organism evidence="1">
    <name type="scientific">Ixodes ricinus</name>
    <name type="common">Common tick</name>
    <name type="synonym">Acarus ricinus</name>
    <dbReference type="NCBI Taxonomy" id="34613"/>
    <lineage>
        <taxon>Eukaryota</taxon>
        <taxon>Metazoa</taxon>
        <taxon>Ecdysozoa</taxon>
        <taxon>Arthropoda</taxon>
        <taxon>Chelicerata</taxon>
        <taxon>Arachnida</taxon>
        <taxon>Acari</taxon>
        <taxon>Parasitiformes</taxon>
        <taxon>Ixodida</taxon>
        <taxon>Ixodoidea</taxon>
        <taxon>Ixodidae</taxon>
        <taxon>Ixodinae</taxon>
        <taxon>Ixodes</taxon>
    </lineage>
</organism>